<reference evidence="2 3" key="1">
    <citation type="submission" date="2010-10" db="EMBL/GenBank/DDBJ databases">
        <authorList>
            <consortium name="The Broad Institute Genome Sequencing Platform"/>
            <person name="Ward D."/>
            <person name="Earl A."/>
            <person name="Feldgarden M."/>
            <person name="Young S.K."/>
            <person name="Gargeya S."/>
            <person name="Zeng Q."/>
            <person name="Alvarado L."/>
            <person name="Berlin A."/>
            <person name="Bochicchio J."/>
            <person name="Chapman S.B."/>
            <person name="Chen Z."/>
            <person name="Freedman E."/>
            <person name="Gellesch M."/>
            <person name="Goldberg J."/>
            <person name="Griggs A."/>
            <person name="Gujja S."/>
            <person name="Heilman E."/>
            <person name="Heiman D."/>
            <person name="Howarth C."/>
            <person name="Mehta T."/>
            <person name="Neiman D."/>
            <person name="Pearson M."/>
            <person name="Roberts A."/>
            <person name="Saif S."/>
            <person name="Shea T."/>
            <person name="Shenoy N."/>
            <person name="Sisk P."/>
            <person name="Stolte C."/>
            <person name="Sykes S."/>
            <person name="White J."/>
            <person name="Yandava C."/>
            <person name="Allen-Vercoe E."/>
            <person name="Sibley C."/>
            <person name="Ambrose C.E."/>
            <person name="Strauss J."/>
            <person name="Daigneault M."/>
            <person name="Haas B."/>
            <person name="Nusbaum C."/>
            <person name="Birren B."/>
        </authorList>
    </citation>
    <scope>NUCLEOTIDE SEQUENCE [LARGE SCALE GENOMIC DNA]</scope>
    <source>
        <strain evidence="2 3">3_1_6</strain>
    </source>
</reference>
<dbReference type="GeneID" id="78084163"/>
<feature type="chain" id="PRO_5003203318" evidence="1">
    <location>
        <begin position="34"/>
        <end position="140"/>
    </location>
</feature>
<accession>E5Y6W7</accession>
<comment type="caution">
    <text evidence="2">The sequence shown here is derived from an EMBL/GenBank/DDBJ whole genome shotgun (WGS) entry which is preliminary data.</text>
</comment>
<name>E5Y6W7_BILW3</name>
<proteinExistence type="predicted"/>
<keyword evidence="1" id="KW-0732">Signal</keyword>
<evidence type="ECO:0000313" key="3">
    <source>
        <dbReference type="Proteomes" id="UP000006034"/>
    </source>
</evidence>
<reference evidence="2 3" key="2">
    <citation type="submission" date="2013-04" db="EMBL/GenBank/DDBJ databases">
        <title>The Genome Sequence of Bilophila wadsworthia 3_1_6.</title>
        <authorList>
            <consortium name="The Broad Institute Genomics Platform"/>
            <person name="Earl A."/>
            <person name="Ward D."/>
            <person name="Feldgarden M."/>
            <person name="Gevers D."/>
            <person name="Sibley C."/>
            <person name="Strauss J."/>
            <person name="Allen-Vercoe E."/>
            <person name="Walker B."/>
            <person name="Young S."/>
            <person name="Zeng Q."/>
            <person name="Gargeya S."/>
            <person name="Fitzgerald M."/>
            <person name="Haas B."/>
            <person name="Abouelleil A."/>
            <person name="Allen A.W."/>
            <person name="Alvarado L."/>
            <person name="Arachchi H.M."/>
            <person name="Berlin A.M."/>
            <person name="Chapman S.B."/>
            <person name="Gainer-Dewar J."/>
            <person name="Goldberg J."/>
            <person name="Griggs A."/>
            <person name="Gujja S."/>
            <person name="Hansen M."/>
            <person name="Howarth C."/>
            <person name="Imamovic A."/>
            <person name="Ireland A."/>
            <person name="Larimer J."/>
            <person name="McCowan C."/>
            <person name="Murphy C."/>
            <person name="Pearson M."/>
            <person name="Poon T.W."/>
            <person name="Priest M."/>
            <person name="Roberts A."/>
            <person name="Saif S."/>
            <person name="Shea T."/>
            <person name="Sisk P."/>
            <person name="Sykes S."/>
            <person name="Wortman J."/>
            <person name="Nusbaum C."/>
            <person name="Birren B."/>
        </authorList>
    </citation>
    <scope>NUCLEOTIDE SEQUENCE [LARGE SCALE GENOMIC DNA]</scope>
    <source>
        <strain evidence="2 3">3_1_6</strain>
    </source>
</reference>
<dbReference type="EMBL" id="ADCP02000001">
    <property type="protein sequence ID" value="EFV44253.1"/>
    <property type="molecule type" value="Genomic_DNA"/>
</dbReference>
<organism evidence="2 3">
    <name type="scientific">Bilophila wadsworthia (strain 3_1_6)</name>
    <dbReference type="NCBI Taxonomy" id="563192"/>
    <lineage>
        <taxon>Bacteria</taxon>
        <taxon>Pseudomonadati</taxon>
        <taxon>Thermodesulfobacteriota</taxon>
        <taxon>Desulfovibrionia</taxon>
        <taxon>Desulfovibrionales</taxon>
        <taxon>Desulfovibrionaceae</taxon>
        <taxon>Bilophila</taxon>
    </lineage>
</organism>
<keyword evidence="3" id="KW-1185">Reference proteome</keyword>
<sequence length="140" mass="15647">MMLSTFAKNRLFIKSFLSILMLLMLFCTPDALKANASFDTSVTTSFVPSEYLPLETEQATAVVRANKAFLPERGLNRETGFPLLTLLFLLLYPLCTRSLRTLSWADLLLPRLAEIRGMLPLPGAPPLHRISFVSTLRACV</sequence>
<dbReference type="RefSeq" id="WP_005027588.1">
    <property type="nucleotide sequence ID" value="NZ_KE150238.1"/>
</dbReference>
<protein>
    <submittedName>
        <fullName evidence="2">Uncharacterized protein</fullName>
    </submittedName>
</protein>
<evidence type="ECO:0000256" key="1">
    <source>
        <dbReference type="SAM" id="SignalP"/>
    </source>
</evidence>
<gene>
    <name evidence="2" type="ORF">HMPREF0179_01897</name>
</gene>
<dbReference type="Proteomes" id="UP000006034">
    <property type="component" value="Unassembled WGS sequence"/>
</dbReference>
<feature type="signal peptide" evidence="1">
    <location>
        <begin position="1"/>
        <end position="33"/>
    </location>
</feature>
<evidence type="ECO:0000313" key="2">
    <source>
        <dbReference type="EMBL" id="EFV44253.1"/>
    </source>
</evidence>
<dbReference type="AlphaFoldDB" id="E5Y6W7"/>
<dbReference type="STRING" id="563192.HMPREF0179_01897"/>
<dbReference type="HOGENOM" id="CLU_1861295_0_0_7"/>